<dbReference type="Pfam" id="PF04324">
    <property type="entry name" value="Fer2_BFD"/>
    <property type="match status" value="1"/>
</dbReference>
<dbReference type="PANTHER" id="PTHR43809:SF1">
    <property type="entry name" value="NITRITE REDUCTASE (NADH) LARGE SUBUNIT"/>
    <property type="match status" value="1"/>
</dbReference>
<protein>
    <recommendedName>
        <fullName evidence="15">FAD/NAD(P)-binding oxidoreductase</fullName>
    </recommendedName>
</protein>
<dbReference type="OrthoDB" id="1145at2"/>
<reference evidence="14" key="1">
    <citation type="submission" date="2015-12" db="EMBL/GenBank/DDBJ databases">
        <authorList>
            <person name="Nair G.R."/>
            <person name="Kaur G."/>
            <person name="Mayilraj S."/>
        </authorList>
    </citation>
    <scope>NUCLEOTIDE SEQUENCE [LARGE SCALE GENOMIC DNA]</scope>
    <source>
        <strain evidence="14">CD08_4</strain>
    </source>
</reference>
<name>A0A0W8IMV0_KOCRO</name>
<feature type="region of interest" description="Disordered" evidence="10">
    <location>
        <begin position="433"/>
        <end position="465"/>
    </location>
</feature>
<dbReference type="InterPro" id="IPR041854">
    <property type="entry name" value="BFD-like_2Fe2S-bd_dom_sf"/>
</dbReference>
<evidence type="ECO:0000259" key="11">
    <source>
        <dbReference type="Pfam" id="PF04324"/>
    </source>
</evidence>
<dbReference type="Pfam" id="PF07992">
    <property type="entry name" value="Pyr_redox_2"/>
    <property type="match status" value="1"/>
</dbReference>
<dbReference type="Gene3D" id="3.50.50.60">
    <property type="entry name" value="FAD/NAD(P)-binding domain"/>
    <property type="match status" value="2"/>
</dbReference>
<organism evidence="13 14">
    <name type="scientific">Kocuria rosea subsp. polaris</name>
    <dbReference type="NCBI Taxonomy" id="136273"/>
    <lineage>
        <taxon>Bacteria</taxon>
        <taxon>Bacillati</taxon>
        <taxon>Actinomycetota</taxon>
        <taxon>Actinomycetes</taxon>
        <taxon>Micrococcales</taxon>
        <taxon>Micrococcaceae</taxon>
        <taxon>Kocuria</taxon>
    </lineage>
</organism>
<keyword evidence="6" id="KW-0479">Metal-binding</keyword>
<feature type="domain" description="BFD-like [2Fe-2S]-binding" evidence="11">
    <location>
        <begin position="467"/>
        <end position="515"/>
    </location>
</feature>
<keyword evidence="8" id="KW-0408">Iron</keyword>
<dbReference type="AlphaFoldDB" id="A0A0W8IMV0"/>
<dbReference type="PANTHER" id="PTHR43809">
    <property type="entry name" value="NITRITE REDUCTASE (NADH) LARGE SUBUNIT"/>
    <property type="match status" value="1"/>
</dbReference>
<evidence type="ECO:0000256" key="6">
    <source>
        <dbReference type="ARBA" id="ARBA00022723"/>
    </source>
</evidence>
<evidence type="ECO:0000256" key="8">
    <source>
        <dbReference type="ARBA" id="ARBA00023004"/>
    </source>
</evidence>
<evidence type="ECO:0000256" key="4">
    <source>
        <dbReference type="ARBA" id="ARBA00010429"/>
    </source>
</evidence>
<keyword evidence="5" id="KW-0349">Heme</keyword>
<proteinExistence type="inferred from homology"/>
<keyword evidence="9" id="KW-0411">Iron-sulfur</keyword>
<dbReference type="EMBL" id="LQBK01000006">
    <property type="protein sequence ID" value="KUG61208.1"/>
    <property type="molecule type" value="Genomic_DNA"/>
</dbReference>
<evidence type="ECO:0000256" key="9">
    <source>
        <dbReference type="ARBA" id="ARBA00023014"/>
    </source>
</evidence>
<sequence length="520" mass="53745">MRPNEHVVVIGFGPVAARFVDDVTDLAAEGTIRLTVIGGEQDPAYNRVLVGEHAVGRAELATMALADPEALARAGVDVLLGTRVTRIDRSRRVLRLTDGRSGAARELGYDRVVLATGARPNLPVLRGINPDPGAYEHLPAGVTALRDLCDARTVRTVVERRGRVVVLGGGVLGLEAALAASEAGCPVTVVHHAPWVLTRSLDAPGGALLGRALADAGVEVRSGTPAREVLLDGDRAFRGLVLEDGRTVPGELLLLSIGVTARTELAEGAGLRTARGIVVDHELGADVEQRVFAIGDCAEVLCQDPSCRECPGREGAGPSGLVGPGWRQAEWLAARFRAELAAVAEGGTAVLAPLTTGPAGAVRLKARQVELACAGEVGGPPWEPRPDGGSVVQWADGAAGSYAQLVLRPDRTLAGYVVLGLPRSAAGIGLLHDRGEPVPEDPSVLLRPDGPDAGSQQEARPTPGTTVCHCAGVTRGRIAEAVEQGAATLEEVRCATRAATGCGGCGDAVRRLVEEHAAAV</sequence>
<dbReference type="PRINTS" id="PR00411">
    <property type="entry name" value="PNDRDTASEI"/>
</dbReference>
<comment type="pathway">
    <text evidence="3">Nitrogen metabolism; nitrate reduction (assimilation).</text>
</comment>
<dbReference type="PRINTS" id="PR00368">
    <property type="entry name" value="FADPNR"/>
</dbReference>
<dbReference type="GO" id="GO:0046872">
    <property type="term" value="F:metal ion binding"/>
    <property type="evidence" value="ECO:0007669"/>
    <property type="project" value="UniProtKB-KW"/>
</dbReference>
<dbReference type="InterPro" id="IPR036188">
    <property type="entry name" value="FAD/NAD-bd_sf"/>
</dbReference>
<evidence type="ECO:0000256" key="7">
    <source>
        <dbReference type="ARBA" id="ARBA00023002"/>
    </source>
</evidence>
<gene>
    <name evidence="13" type="ORF">AVL61_07875</name>
</gene>
<dbReference type="GO" id="GO:0016491">
    <property type="term" value="F:oxidoreductase activity"/>
    <property type="evidence" value="ECO:0007669"/>
    <property type="project" value="UniProtKB-KW"/>
</dbReference>
<dbReference type="STRING" id="136273.GY22_09235"/>
<feature type="compositionally biased region" description="Polar residues" evidence="10">
    <location>
        <begin position="454"/>
        <end position="465"/>
    </location>
</feature>
<evidence type="ECO:0000256" key="1">
    <source>
        <dbReference type="ARBA" id="ARBA00001929"/>
    </source>
</evidence>
<dbReference type="Gene3D" id="1.10.10.1100">
    <property type="entry name" value="BFD-like [2Fe-2S]-binding domain"/>
    <property type="match status" value="1"/>
</dbReference>
<dbReference type="InterPro" id="IPR052034">
    <property type="entry name" value="NasD-like"/>
</dbReference>
<comment type="caution">
    <text evidence="13">The sequence shown here is derived from an EMBL/GenBank/DDBJ whole genome shotgun (WGS) entry which is preliminary data.</text>
</comment>
<comment type="cofactor">
    <cofactor evidence="2">
        <name>[4Fe-4S] cluster</name>
        <dbReference type="ChEBI" id="CHEBI:49883"/>
    </cofactor>
</comment>
<evidence type="ECO:0008006" key="15">
    <source>
        <dbReference type="Google" id="ProtNLM"/>
    </source>
</evidence>
<dbReference type="SUPFAM" id="SSF51905">
    <property type="entry name" value="FAD/NAD(P)-binding domain"/>
    <property type="match status" value="2"/>
</dbReference>
<accession>A0A0W8IMV0</accession>
<evidence type="ECO:0000256" key="2">
    <source>
        <dbReference type="ARBA" id="ARBA00001966"/>
    </source>
</evidence>
<dbReference type="InterPro" id="IPR023753">
    <property type="entry name" value="FAD/NAD-binding_dom"/>
</dbReference>
<evidence type="ECO:0000259" key="12">
    <source>
        <dbReference type="Pfam" id="PF07992"/>
    </source>
</evidence>
<keyword evidence="7" id="KW-0560">Oxidoreductase</keyword>
<comment type="cofactor">
    <cofactor evidence="1">
        <name>siroheme</name>
        <dbReference type="ChEBI" id="CHEBI:60052"/>
    </cofactor>
</comment>
<evidence type="ECO:0000256" key="10">
    <source>
        <dbReference type="SAM" id="MobiDB-lite"/>
    </source>
</evidence>
<evidence type="ECO:0000313" key="13">
    <source>
        <dbReference type="EMBL" id="KUG61208.1"/>
    </source>
</evidence>
<dbReference type="Proteomes" id="UP000053512">
    <property type="component" value="Unassembled WGS sequence"/>
</dbReference>
<dbReference type="GO" id="GO:0051536">
    <property type="term" value="F:iron-sulfur cluster binding"/>
    <property type="evidence" value="ECO:0007669"/>
    <property type="project" value="UniProtKB-KW"/>
</dbReference>
<dbReference type="InterPro" id="IPR007419">
    <property type="entry name" value="BFD-like_2Fe2S-bd_dom"/>
</dbReference>
<evidence type="ECO:0000256" key="5">
    <source>
        <dbReference type="ARBA" id="ARBA00022617"/>
    </source>
</evidence>
<feature type="domain" description="FAD/NAD(P)-binding" evidence="12">
    <location>
        <begin position="6"/>
        <end position="299"/>
    </location>
</feature>
<evidence type="ECO:0000256" key="3">
    <source>
        <dbReference type="ARBA" id="ARBA00005096"/>
    </source>
</evidence>
<evidence type="ECO:0000313" key="14">
    <source>
        <dbReference type="Proteomes" id="UP000053512"/>
    </source>
</evidence>
<comment type="similarity">
    <text evidence="4">Belongs to the nitrite and sulfite reductase 4Fe-4S domain family.</text>
</comment>